<evidence type="ECO:0000256" key="1">
    <source>
        <dbReference type="ARBA" id="ARBA00004230"/>
    </source>
</evidence>
<evidence type="ECO:0000256" key="8">
    <source>
        <dbReference type="SAM" id="Coils"/>
    </source>
</evidence>
<comment type="caution">
    <text evidence="10">The sequence shown here is derived from an EMBL/GenBank/DDBJ whole genome shotgun (WGS) entry which is preliminary data.</text>
</comment>
<dbReference type="PANTHER" id="PTHR15504">
    <property type="entry name" value="NASOPHARYNGEAL EPITHELIUM SPECIFIC PROTEIN 1"/>
    <property type="match status" value="1"/>
</dbReference>
<keyword evidence="11" id="KW-1185">Reference proteome</keyword>
<dbReference type="InterPro" id="IPR043597">
    <property type="entry name" value="TPH_dom"/>
</dbReference>
<dbReference type="Proteomes" id="UP001329430">
    <property type="component" value="Chromosome 7"/>
</dbReference>
<feature type="coiled-coil region" evidence="8">
    <location>
        <begin position="231"/>
        <end position="341"/>
    </location>
</feature>
<protein>
    <recommendedName>
        <fullName evidence="7">Cilia- and flagella-associated protein 45</fullName>
    </recommendedName>
</protein>
<dbReference type="InterPro" id="IPR033253">
    <property type="entry name" value="CFAP45"/>
</dbReference>
<feature type="domain" description="Trichohyalin-plectin-homology" evidence="9">
    <location>
        <begin position="69"/>
        <end position="404"/>
    </location>
</feature>
<dbReference type="Pfam" id="PF13868">
    <property type="entry name" value="TPH"/>
    <property type="match status" value="1"/>
</dbReference>
<gene>
    <name evidence="10" type="ORF">RI129_009886</name>
</gene>
<comment type="similarity">
    <text evidence="6">Belongs to the CFAP45 family.</text>
</comment>
<keyword evidence="5" id="KW-0966">Cell projection</keyword>
<evidence type="ECO:0000256" key="6">
    <source>
        <dbReference type="ARBA" id="ARBA00034116"/>
    </source>
</evidence>
<evidence type="ECO:0000313" key="10">
    <source>
        <dbReference type="EMBL" id="KAK5641339.1"/>
    </source>
</evidence>
<proteinExistence type="inferred from homology"/>
<evidence type="ECO:0000313" key="11">
    <source>
        <dbReference type="Proteomes" id="UP001329430"/>
    </source>
</evidence>
<evidence type="ECO:0000256" key="3">
    <source>
        <dbReference type="ARBA" id="ARBA00023054"/>
    </source>
</evidence>
<dbReference type="GO" id="GO:0031514">
    <property type="term" value="C:motile cilium"/>
    <property type="evidence" value="ECO:0007669"/>
    <property type="project" value="UniProtKB-SubCell"/>
</dbReference>
<evidence type="ECO:0000256" key="4">
    <source>
        <dbReference type="ARBA" id="ARBA00023069"/>
    </source>
</evidence>
<evidence type="ECO:0000256" key="2">
    <source>
        <dbReference type="ARBA" id="ARBA00022846"/>
    </source>
</evidence>
<name>A0AAN7VCF8_9COLE</name>
<dbReference type="AlphaFoldDB" id="A0AAN7VCF8"/>
<evidence type="ECO:0000256" key="5">
    <source>
        <dbReference type="ARBA" id="ARBA00023273"/>
    </source>
</evidence>
<sequence>MTQKDKLAVIEEAQQRKLQIQTDCELRKEALQKSQLEQKAKQGSKLANEESEAADKNLYVLQRAFELRQEQEDEVKYASSVILAAKCLAIRKQQIIEKELMKKELDEEERRLDAMMEQNRQKQLKEEEERKRFRKEMSRRNAQAISQQISENQVAKLLEAERKEEESRNINKALIRMQRDDAEKIRQMHLARQKIRADLAEANAGIEHHRLVQKEEDRIADLRIQEFSRKKAEREAAREAELAEIEAAKEREKQRLQDAQLKAQQAQAADDEIQALRRQEEVEREWREKEKAEARRKKEMNEALKKARAMQMEDLRKVQAMEIQKDELEFHKLEEKRQKREGAIRHRKELLMQINEKEKDKIIQIKLKFQEGGSLRTEQEVRNTNIQNVIKKKVQKMRENNVPENFVTDIERQLKVQ</sequence>
<evidence type="ECO:0000256" key="7">
    <source>
        <dbReference type="ARBA" id="ARBA00034142"/>
    </source>
</evidence>
<reference evidence="10 11" key="1">
    <citation type="journal article" date="2024" name="Insects">
        <title>An Improved Chromosome-Level Genome Assembly of the Firefly Pyrocoelia pectoralis.</title>
        <authorList>
            <person name="Fu X."/>
            <person name="Meyer-Rochow V.B."/>
            <person name="Ballantyne L."/>
            <person name="Zhu X."/>
        </authorList>
    </citation>
    <scope>NUCLEOTIDE SEQUENCE [LARGE SCALE GENOMIC DNA]</scope>
    <source>
        <strain evidence="10">XCY_ONT2</strain>
    </source>
</reference>
<comment type="subcellular location">
    <subcellularLocation>
        <location evidence="1">Cell projection</location>
        <location evidence="1">Cilium</location>
        <location evidence="1">Flagellum</location>
    </subcellularLocation>
</comment>
<evidence type="ECO:0000259" key="9">
    <source>
        <dbReference type="Pfam" id="PF13868"/>
    </source>
</evidence>
<keyword evidence="3 8" id="KW-0175">Coiled coil</keyword>
<dbReference type="EMBL" id="JAVRBK010000007">
    <property type="protein sequence ID" value="KAK5641339.1"/>
    <property type="molecule type" value="Genomic_DNA"/>
</dbReference>
<keyword evidence="2" id="KW-0282">Flagellum</keyword>
<dbReference type="PANTHER" id="PTHR15504:SF0">
    <property type="entry name" value="CILIA- AND FLAGELLA-ASSOCIATED PROTEIN 45"/>
    <property type="match status" value="1"/>
</dbReference>
<organism evidence="10 11">
    <name type="scientific">Pyrocoelia pectoralis</name>
    <dbReference type="NCBI Taxonomy" id="417401"/>
    <lineage>
        <taxon>Eukaryota</taxon>
        <taxon>Metazoa</taxon>
        <taxon>Ecdysozoa</taxon>
        <taxon>Arthropoda</taxon>
        <taxon>Hexapoda</taxon>
        <taxon>Insecta</taxon>
        <taxon>Pterygota</taxon>
        <taxon>Neoptera</taxon>
        <taxon>Endopterygota</taxon>
        <taxon>Coleoptera</taxon>
        <taxon>Polyphaga</taxon>
        <taxon>Elateriformia</taxon>
        <taxon>Elateroidea</taxon>
        <taxon>Lampyridae</taxon>
        <taxon>Lampyrinae</taxon>
        <taxon>Pyrocoelia</taxon>
    </lineage>
</organism>
<feature type="coiled-coil region" evidence="8">
    <location>
        <begin position="91"/>
        <end position="136"/>
    </location>
</feature>
<accession>A0AAN7VCF8</accession>
<keyword evidence="4" id="KW-0969">Cilium</keyword>